<name>A0A6I6INV3_9RHOB</name>
<dbReference type="EMBL" id="CP034348">
    <property type="protein sequence ID" value="QGX97493.1"/>
    <property type="molecule type" value="Genomic_DNA"/>
</dbReference>
<evidence type="ECO:0000256" key="1">
    <source>
        <dbReference type="SAM" id="SignalP"/>
    </source>
</evidence>
<proteinExistence type="predicted"/>
<protein>
    <submittedName>
        <fullName evidence="2">Cation transporter</fullName>
    </submittedName>
</protein>
<sequence length="111" mass="11706">MRNSIYSLVATGLLATSAFATDDHSGHADHSGHGAMHEGVQVEAVIHTIDGTTVNLSHDPIPEIGWPAMTMDLQLLEGAEVSDVAEGQGALIVLEKGEDGMYGIRALMPKE</sequence>
<evidence type="ECO:0000313" key="3">
    <source>
        <dbReference type="Proteomes" id="UP000428330"/>
    </source>
</evidence>
<gene>
    <name evidence="2" type="ORF">EI983_04055</name>
</gene>
<dbReference type="AlphaFoldDB" id="A0A6I6INV3"/>
<keyword evidence="3" id="KW-1185">Reference proteome</keyword>
<feature type="chain" id="PRO_5026152895" evidence="1">
    <location>
        <begin position="21"/>
        <end position="111"/>
    </location>
</feature>
<dbReference type="Proteomes" id="UP000428330">
    <property type="component" value="Chromosome"/>
</dbReference>
<dbReference type="Gene3D" id="2.40.50.320">
    <property type="entry name" value="Copper binding periplasmic protein CusF"/>
    <property type="match status" value="1"/>
</dbReference>
<dbReference type="InterPro" id="IPR042230">
    <property type="entry name" value="CusF_sf"/>
</dbReference>
<dbReference type="InterPro" id="IPR021647">
    <property type="entry name" value="CusF_Ec"/>
</dbReference>
<dbReference type="RefSeq" id="WP_157706127.1">
    <property type="nucleotide sequence ID" value="NZ_CP034348.1"/>
</dbReference>
<dbReference type="OrthoDB" id="5771277at2"/>
<dbReference type="KEGG" id="rom:EI983_04055"/>
<accession>A0A6I6INV3</accession>
<reference evidence="3" key="1">
    <citation type="submission" date="2018-12" db="EMBL/GenBank/DDBJ databases">
        <title>Complete genome sequence of Roseovarius sp. MME-070.</title>
        <authorList>
            <person name="Nam Y.-D."/>
            <person name="Kang J."/>
            <person name="Chung W.-H."/>
            <person name="Park Y.S."/>
        </authorList>
    </citation>
    <scope>NUCLEOTIDE SEQUENCE [LARGE SCALE GENOMIC DNA]</scope>
    <source>
        <strain evidence="3">MME-070</strain>
    </source>
</reference>
<feature type="signal peptide" evidence="1">
    <location>
        <begin position="1"/>
        <end position="20"/>
    </location>
</feature>
<keyword evidence="1" id="KW-0732">Signal</keyword>
<organism evidence="2 3">
    <name type="scientific">Roseovarius faecimaris</name>
    <dbReference type="NCBI Taxonomy" id="2494550"/>
    <lineage>
        <taxon>Bacteria</taxon>
        <taxon>Pseudomonadati</taxon>
        <taxon>Pseudomonadota</taxon>
        <taxon>Alphaproteobacteria</taxon>
        <taxon>Rhodobacterales</taxon>
        <taxon>Roseobacteraceae</taxon>
        <taxon>Roseovarius</taxon>
    </lineage>
</organism>
<evidence type="ECO:0000313" key="2">
    <source>
        <dbReference type="EMBL" id="QGX97493.1"/>
    </source>
</evidence>
<dbReference type="Pfam" id="PF11604">
    <property type="entry name" value="CusF_Ec"/>
    <property type="match status" value="1"/>
</dbReference>